<dbReference type="EMBL" id="NGJU01000002">
    <property type="protein sequence ID" value="RST97540.1"/>
    <property type="molecule type" value="Genomic_DNA"/>
</dbReference>
<evidence type="ECO:0000313" key="1">
    <source>
        <dbReference type="EMBL" id="RST97540.1"/>
    </source>
</evidence>
<proteinExistence type="predicted"/>
<keyword evidence="2" id="KW-1185">Reference proteome</keyword>
<protein>
    <recommendedName>
        <fullName evidence="3">YxeA family protein</fullName>
    </recommendedName>
</protein>
<evidence type="ECO:0008006" key="3">
    <source>
        <dbReference type="Google" id="ProtNLM"/>
    </source>
</evidence>
<dbReference type="NCBIfam" id="TIGR01655">
    <property type="entry name" value="yxeA_fam"/>
    <property type="match status" value="1"/>
</dbReference>
<dbReference type="OrthoDB" id="2243114at2"/>
<reference evidence="1 2" key="1">
    <citation type="submission" date="2017-05" db="EMBL/GenBank/DDBJ databases">
        <title>Vagococcus spp. assemblies.</title>
        <authorList>
            <person name="Gulvik C.A."/>
        </authorList>
    </citation>
    <scope>NUCLEOTIDE SEQUENCE [LARGE SCALE GENOMIC DNA]</scope>
    <source>
        <strain evidence="1 2">NCFB 2777</strain>
    </source>
</reference>
<comment type="caution">
    <text evidence="1">The sequence shown here is derived from an EMBL/GenBank/DDBJ whole genome shotgun (WGS) entry which is preliminary data.</text>
</comment>
<dbReference type="Gene3D" id="2.40.50.480">
    <property type="match status" value="1"/>
</dbReference>
<dbReference type="GeneID" id="98567208"/>
<dbReference type="Pfam" id="PF06486">
    <property type="entry name" value="DUF1093"/>
    <property type="match status" value="1"/>
</dbReference>
<dbReference type="InterPro" id="IPR036166">
    <property type="entry name" value="YxeA-like_sf"/>
</dbReference>
<dbReference type="InterPro" id="IPR006542">
    <property type="entry name" value="DUF1093"/>
</dbReference>
<organism evidence="1 2">
    <name type="scientific">Vagococcus salmoninarum</name>
    <dbReference type="NCBI Taxonomy" id="2739"/>
    <lineage>
        <taxon>Bacteria</taxon>
        <taxon>Bacillati</taxon>
        <taxon>Bacillota</taxon>
        <taxon>Bacilli</taxon>
        <taxon>Lactobacillales</taxon>
        <taxon>Enterococcaceae</taxon>
        <taxon>Vagococcus</taxon>
    </lineage>
</organism>
<dbReference type="AlphaFoldDB" id="A0A429ZUX8"/>
<dbReference type="Proteomes" id="UP000287239">
    <property type="component" value="Unassembled WGS sequence"/>
</dbReference>
<dbReference type="PANTHER" id="PTHR36433:SF2">
    <property type="entry name" value="YXEA FAMILY PROTEIN"/>
    <property type="match status" value="1"/>
</dbReference>
<dbReference type="PANTHER" id="PTHR36433">
    <property type="entry name" value="HYPOTHETICAL CYTOSOLIC PROTEIN"/>
    <property type="match status" value="1"/>
</dbReference>
<name>A0A429ZUX8_9ENTE</name>
<accession>A0A429ZUX8</accession>
<sequence length="116" mass="13133">MKHILSFLTVLILIVGTASYFYFYSGQDYYTKITSTGESFVTKVDGTEKEITDVSYHQLAFDKNGKEKAVDFNSTLGRDLRIGAYLKLTVNRNKGVLSWEEVTYEDLPASVKSQLN</sequence>
<dbReference type="SUPFAM" id="SSF159121">
    <property type="entry name" value="BC4932-like"/>
    <property type="match status" value="1"/>
</dbReference>
<evidence type="ECO:0000313" key="2">
    <source>
        <dbReference type="Proteomes" id="UP000287239"/>
    </source>
</evidence>
<dbReference type="RefSeq" id="WP_126778287.1">
    <property type="nucleotide sequence ID" value="NZ_CP177121.1"/>
</dbReference>
<gene>
    <name evidence="1" type="ORF">CBF35_02415</name>
</gene>